<organism evidence="1 2">
    <name type="scientific">Anaerobiospirillum thomasii</name>
    <dbReference type="NCBI Taxonomy" id="179995"/>
    <lineage>
        <taxon>Bacteria</taxon>
        <taxon>Pseudomonadati</taxon>
        <taxon>Pseudomonadota</taxon>
        <taxon>Gammaproteobacteria</taxon>
        <taxon>Aeromonadales</taxon>
        <taxon>Succinivibrionaceae</taxon>
        <taxon>Anaerobiospirillum</taxon>
    </lineage>
</organism>
<keyword evidence="2" id="KW-1185">Reference proteome</keyword>
<dbReference type="InterPro" id="IPR052042">
    <property type="entry name" value="Tail_sheath_structural"/>
</dbReference>
<dbReference type="PANTHER" id="PTHR35861:SF1">
    <property type="entry name" value="PHAGE TAIL SHEATH PROTEIN"/>
    <property type="match status" value="1"/>
</dbReference>
<proteinExistence type="predicted"/>
<evidence type="ECO:0000313" key="2">
    <source>
        <dbReference type="Proteomes" id="UP000250086"/>
    </source>
</evidence>
<dbReference type="Proteomes" id="UP000250086">
    <property type="component" value="Unassembled WGS sequence"/>
</dbReference>
<name>A0A2X0WI40_9GAMM</name>
<dbReference type="RefSeq" id="WP_113744221.1">
    <property type="nucleotide sequence ID" value="NZ_UAPV01000001.1"/>
</dbReference>
<accession>A0A2X0WI40</accession>
<dbReference type="EMBL" id="UAPV01000001">
    <property type="protein sequence ID" value="SPT70107.1"/>
    <property type="molecule type" value="Genomic_DNA"/>
</dbReference>
<protein>
    <submittedName>
        <fullName evidence="1">Phage tail sheath protein</fullName>
    </submittedName>
</protein>
<evidence type="ECO:0000313" key="1">
    <source>
        <dbReference type="EMBL" id="SPT70107.1"/>
    </source>
</evidence>
<gene>
    <name evidence="1" type="ORF">NCTC13093_01512</name>
</gene>
<dbReference type="PANTHER" id="PTHR35861">
    <property type="match status" value="1"/>
</dbReference>
<dbReference type="AlphaFoldDB" id="A0A2X0WI40"/>
<reference evidence="1 2" key="1">
    <citation type="submission" date="2018-06" db="EMBL/GenBank/DDBJ databases">
        <authorList>
            <consortium name="Pathogen Informatics"/>
            <person name="Doyle S."/>
        </authorList>
    </citation>
    <scope>NUCLEOTIDE SEQUENCE [LARGE SCALE GENOMIC DNA]</scope>
    <source>
        <strain evidence="1 2">NCTC13093</strain>
    </source>
</reference>
<sequence>MAAYKHGVYTSETPTSLIPTTEVLSAVPFVVGIAPINMAQEPSVNEPKLVYSYKEAVQYFGVENATDDGNGKKSFKYNLSEFIYSTFNFYGNTPIVLVNVLDPAKHKKTADTTAITIDAKGQAVIQEFGCVVSTLKISKPDTGFYAEGTDYVTAFDDDGHLVISALPEGSDGNFKLAKQELTVTLEKLDPSAVTKKEIIGGVTPEGKKTGLELISEVYPRLRIIPTLVASPHYSADPEVAAIMGAKALNINTVFNAMAIVDADTKTTKKYSDVPNWKNKNNIVDPNVAVTWPQIEMTGTRYASSTHLIGVLARTDGERDGVPYVSPSNKNFEGTGLCLADGSEVVLGNEEANYLNGEGIVAALNFSGGWKIWGNRTSCYPANTDPKDAFIPVKRMFFFIANTVVTTMWQKVDEPGNRRLIDTIVDSLNVWLNAFTARQQLLGGRIEFRKEDNPVTELMDGKYHFKIFITPPSPARELSFDLEIDPTYYETLFN</sequence>